<reference evidence="2 3" key="1">
    <citation type="submission" date="2013-11" db="EMBL/GenBank/DDBJ databases">
        <title>Genome sequencing of Stegodyphus mimosarum.</title>
        <authorList>
            <person name="Bechsgaard J."/>
        </authorList>
    </citation>
    <scope>NUCLEOTIDE SEQUENCE [LARGE SCALE GENOMIC DNA]</scope>
</reference>
<dbReference type="Proteomes" id="UP000054359">
    <property type="component" value="Unassembled WGS sequence"/>
</dbReference>
<sequence length="39" mass="4275">MNSVDSPSLSNFSHSAELFVDSNNREAETLSSDDEEQVS</sequence>
<evidence type="ECO:0000313" key="3">
    <source>
        <dbReference type="Proteomes" id="UP000054359"/>
    </source>
</evidence>
<gene>
    <name evidence="2" type="ORF">X975_00913</name>
</gene>
<accession>A0A087TV13</accession>
<keyword evidence="3" id="KW-1185">Reference proteome</keyword>
<evidence type="ECO:0000313" key="2">
    <source>
        <dbReference type="EMBL" id="KFM68952.1"/>
    </source>
</evidence>
<organism evidence="2 3">
    <name type="scientific">Stegodyphus mimosarum</name>
    <name type="common">African social velvet spider</name>
    <dbReference type="NCBI Taxonomy" id="407821"/>
    <lineage>
        <taxon>Eukaryota</taxon>
        <taxon>Metazoa</taxon>
        <taxon>Ecdysozoa</taxon>
        <taxon>Arthropoda</taxon>
        <taxon>Chelicerata</taxon>
        <taxon>Arachnida</taxon>
        <taxon>Araneae</taxon>
        <taxon>Araneomorphae</taxon>
        <taxon>Entelegynae</taxon>
        <taxon>Eresoidea</taxon>
        <taxon>Eresidae</taxon>
        <taxon>Stegodyphus</taxon>
    </lineage>
</organism>
<proteinExistence type="predicted"/>
<feature type="compositionally biased region" description="Polar residues" evidence="1">
    <location>
        <begin position="1"/>
        <end position="14"/>
    </location>
</feature>
<name>A0A087TV13_STEMI</name>
<dbReference type="AlphaFoldDB" id="A0A087TV13"/>
<feature type="non-terminal residue" evidence="2">
    <location>
        <position position="39"/>
    </location>
</feature>
<protein>
    <submittedName>
        <fullName evidence="2">Uncharacterized protein</fullName>
    </submittedName>
</protein>
<feature type="region of interest" description="Disordered" evidence="1">
    <location>
        <begin position="1"/>
        <end position="39"/>
    </location>
</feature>
<evidence type="ECO:0000256" key="1">
    <source>
        <dbReference type="SAM" id="MobiDB-lite"/>
    </source>
</evidence>
<dbReference type="EMBL" id="KK116854">
    <property type="protein sequence ID" value="KFM68952.1"/>
    <property type="molecule type" value="Genomic_DNA"/>
</dbReference>